<evidence type="ECO:0000313" key="1">
    <source>
        <dbReference type="EMBL" id="AZE55861.1"/>
    </source>
</evidence>
<dbReference type="EMBL" id="CP027754">
    <property type="protein sequence ID" value="AZE55861.1"/>
    <property type="molecule type" value="Genomic_DNA"/>
</dbReference>
<name>A0A3G7U9D6_9PSED</name>
<protein>
    <submittedName>
        <fullName evidence="1">Gifsy-2 prophage protein</fullName>
    </submittedName>
</protein>
<evidence type="ECO:0000313" key="2">
    <source>
        <dbReference type="Proteomes" id="UP000268696"/>
    </source>
</evidence>
<proteinExistence type="predicted"/>
<organism evidence="1 2">
    <name type="scientific">Pseudomonas synxantha</name>
    <dbReference type="NCBI Taxonomy" id="47883"/>
    <lineage>
        <taxon>Bacteria</taxon>
        <taxon>Pseudomonadati</taxon>
        <taxon>Pseudomonadota</taxon>
        <taxon>Gammaproteobacteria</taxon>
        <taxon>Pseudomonadales</taxon>
        <taxon>Pseudomonadaceae</taxon>
        <taxon>Pseudomonas</taxon>
    </lineage>
</organism>
<dbReference type="AlphaFoldDB" id="A0A3G7U9D6"/>
<sequence length="37" mass="3985">MVNSVGDQPLERYNAAPKTAVALLHLKGDLLHADAVR</sequence>
<reference evidence="1 2" key="1">
    <citation type="submission" date="2018-03" db="EMBL/GenBank/DDBJ databases">
        <title>Diversity of phytobeneficial traits revealed by whole-genome analysis of worldwide-isolated phenazine-producing Pseudomonas spp.</title>
        <authorList>
            <person name="Biessy A."/>
            <person name="Novinscak A."/>
            <person name="Blom J."/>
            <person name="Leger G."/>
            <person name="Thomashow L.S."/>
            <person name="Cazorla F.M."/>
            <person name="Josic D."/>
            <person name="Filion M."/>
        </authorList>
    </citation>
    <scope>NUCLEOTIDE SEQUENCE [LARGE SCALE GENOMIC DNA]</scope>
    <source>
        <strain evidence="1 2">30B</strain>
    </source>
</reference>
<accession>A0A3G7U9D6</accession>
<gene>
    <name evidence="1" type="ORF">C4K03_3708</name>
</gene>
<dbReference type="Proteomes" id="UP000268696">
    <property type="component" value="Chromosome"/>
</dbReference>